<feature type="domain" description="Sulfatase N-terminal" evidence="5">
    <location>
        <begin position="33"/>
        <end position="443"/>
    </location>
</feature>
<dbReference type="PANTHER" id="PTHR42693">
    <property type="entry name" value="ARYLSULFATASE FAMILY MEMBER"/>
    <property type="match status" value="1"/>
</dbReference>
<dbReference type="RefSeq" id="WP_169418418.1">
    <property type="nucleotide sequence ID" value="NZ_JABBFX010000001.1"/>
</dbReference>
<evidence type="ECO:0000256" key="4">
    <source>
        <dbReference type="ARBA" id="ARBA00022837"/>
    </source>
</evidence>
<proteinExistence type="inferred from homology"/>
<keyword evidence="3" id="KW-0378">Hydrolase</keyword>
<dbReference type="InterPro" id="IPR024607">
    <property type="entry name" value="Sulfatase_CS"/>
</dbReference>
<keyword evidence="4" id="KW-0106">Calcium</keyword>
<keyword evidence="2" id="KW-0479">Metal-binding</keyword>
<evidence type="ECO:0000256" key="3">
    <source>
        <dbReference type="ARBA" id="ARBA00022801"/>
    </source>
</evidence>
<reference evidence="6 7" key="1">
    <citation type="submission" date="2020-04" db="EMBL/GenBank/DDBJ databases">
        <title>Ramlibacter sp. G-1-2-2 isolated from soil.</title>
        <authorList>
            <person name="Dahal R.H."/>
        </authorList>
    </citation>
    <scope>NUCLEOTIDE SEQUENCE [LARGE SCALE GENOMIC DNA]</scope>
    <source>
        <strain evidence="6 7">G-1-2-2</strain>
    </source>
</reference>
<evidence type="ECO:0000256" key="2">
    <source>
        <dbReference type="ARBA" id="ARBA00022723"/>
    </source>
</evidence>
<accession>A0A848H126</accession>
<dbReference type="EMBL" id="JABBFX010000001">
    <property type="protein sequence ID" value="NML44274.1"/>
    <property type="molecule type" value="Genomic_DNA"/>
</dbReference>
<evidence type="ECO:0000256" key="1">
    <source>
        <dbReference type="ARBA" id="ARBA00008779"/>
    </source>
</evidence>
<dbReference type="InterPro" id="IPR000917">
    <property type="entry name" value="Sulfatase_N"/>
</dbReference>
<dbReference type="GO" id="GO:0046872">
    <property type="term" value="F:metal ion binding"/>
    <property type="evidence" value="ECO:0007669"/>
    <property type="project" value="UniProtKB-KW"/>
</dbReference>
<protein>
    <submittedName>
        <fullName evidence="6">Arylsulfatase</fullName>
    </submittedName>
</protein>
<keyword evidence="7" id="KW-1185">Reference proteome</keyword>
<sequence length="744" mass="81996">MAGDAQFQGRIGRTWKDSTPWWPPAPAAPAGAPNVVFIVLDDVGYSDIGCYGSEIRTPRMDALAANGVRYSNFHVTAMCSPTRACLLTGRNAHSVGVGAIAEWANGFPGYEGRISRHAATAAEIFGEHAYGTYAIGKWHLSNLANYVNAGPHPDWPLGRGFSRWYGFLGGYVDHWNPDLHEDNHPIRHQPRPGYHLSEDLVDHAIAQVRDHVSSARGRPFMTYLAFGAGHWPLHVPRAYIERVQGRYDQGWDAIREARLAKQKAMGLVPQAAQLAPRNPGVQAWEELTAPERQVAARLQEAYAAFMEHTDDQIGRLADYLSSIGEYENTIFVLLSDNGASGEGGPTGALNIRKHLQTETETTGYVLQNLDLIGGEHSFPHYPQGWAQVSNTPLKWYKKNTHGGGIRAPLIISWPKGIAQRGEVRTQYHHVIDVLPTVMELAGVSAPSEYRGVRQLPIHGTSMAYTFADAAAPSRRPVQHFEMVGDRALYREGWKIVARHQKGVDFDADRWELYEMGQDYSEVNDLAAAQPERVQSMVKLWWEEAERFGVLPLDDRESERALDWFRSSAPSRYRYLPGMARADRLMIPAINGRNYRVLADVDFGAGAAQGAILAFGNRFAGIALYCSGGELVFDYIYSEAKTLSLRLPQPAGRQQVRVLFEQAGERKGRFTLEAAGSAPQAMDVPRTWTTYGVTAGLTCGYVNVPIVPACPVPAAFSGSIGCVDLELLDGAPRADGGFAAMLQEE</sequence>
<dbReference type="InterPro" id="IPR050738">
    <property type="entry name" value="Sulfatase"/>
</dbReference>
<evidence type="ECO:0000313" key="7">
    <source>
        <dbReference type="Proteomes" id="UP000541185"/>
    </source>
</evidence>
<comment type="similarity">
    <text evidence="1">Belongs to the sulfatase family.</text>
</comment>
<dbReference type="CDD" id="cd16025">
    <property type="entry name" value="PAS_like"/>
    <property type="match status" value="1"/>
</dbReference>
<gene>
    <name evidence="6" type="ORF">HHL11_10970</name>
</gene>
<dbReference type="AlphaFoldDB" id="A0A848H126"/>
<dbReference type="Proteomes" id="UP000541185">
    <property type="component" value="Unassembled WGS sequence"/>
</dbReference>
<dbReference type="Pfam" id="PF00884">
    <property type="entry name" value="Sulfatase"/>
    <property type="match status" value="1"/>
</dbReference>
<evidence type="ECO:0000259" key="5">
    <source>
        <dbReference type="Pfam" id="PF00884"/>
    </source>
</evidence>
<evidence type="ECO:0000313" key="6">
    <source>
        <dbReference type="EMBL" id="NML44274.1"/>
    </source>
</evidence>
<dbReference type="InterPro" id="IPR017850">
    <property type="entry name" value="Alkaline_phosphatase_core_sf"/>
</dbReference>
<name>A0A848H126_9BURK</name>
<dbReference type="SUPFAM" id="SSF53649">
    <property type="entry name" value="Alkaline phosphatase-like"/>
    <property type="match status" value="1"/>
</dbReference>
<dbReference type="Gene3D" id="3.40.720.10">
    <property type="entry name" value="Alkaline Phosphatase, subunit A"/>
    <property type="match status" value="1"/>
</dbReference>
<dbReference type="Gene3D" id="3.30.1120.10">
    <property type="match status" value="1"/>
</dbReference>
<comment type="caution">
    <text evidence="6">The sequence shown here is derived from an EMBL/GenBank/DDBJ whole genome shotgun (WGS) entry which is preliminary data.</text>
</comment>
<organism evidence="6 7">
    <name type="scientific">Ramlibacter agri</name>
    <dbReference type="NCBI Taxonomy" id="2728837"/>
    <lineage>
        <taxon>Bacteria</taxon>
        <taxon>Pseudomonadati</taxon>
        <taxon>Pseudomonadota</taxon>
        <taxon>Betaproteobacteria</taxon>
        <taxon>Burkholderiales</taxon>
        <taxon>Comamonadaceae</taxon>
        <taxon>Ramlibacter</taxon>
    </lineage>
</organism>
<dbReference type="PROSITE" id="PS00523">
    <property type="entry name" value="SULFATASE_1"/>
    <property type="match status" value="1"/>
</dbReference>
<dbReference type="GO" id="GO:0016787">
    <property type="term" value="F:hydrolase activity"/>
    <property type="evidence" value="ECO:0007669"/>
    <property type="project" value="UniProtKB-KW"/>
</dbReference>